<comment type="caution">
    <text evidence="1">The sequence shown here is derived from an EMBL/GenBank/DDBJ whole genome shotgun (WGS) entry which is preliminary data.</text>
</comment>
<gene>
    <name evidence="1" type="ORF">ACK4CP_03900</name>
</gene>
<reference evidence="1 2" key="1">
    <citation type="submission" date="2024-12" db="EMBL/GenBank/DDBJ databases">
        <title>The coexistence of Mycolicibacterium septicum and Mycolicibacterium nivoides in clinical samples.</title>
        <authorList>
            <person name="Wang C."/>
            <person name="Feng Y."/>
            <person name="Zong Z."/>
        </authorList>
    </citation>
    <scope>NUCLEOTIDE SEQUENCE [LARGE SCALE GENOMIC DNA]</scope>
    <source>
        <strain evidence="1 2">120310</strain>
    </source>
</reference>
<sequence length="125" mass="13856">MAFRTVTPEVADKFNSVAAGRMRALRKAHMDSVADLLKLAETPADANTALAAVAGWRDEQKRRDQYWRKEALMQVMSGDRPEDVCAGLGFGRTALQAAVRAEGSELATFAPFVYRTRPKQKKRVS</sequence>
<dbReference type="RefSeq" id="WP_409548463.1">
    <property type="nucleotide sequence ID" value="NZ_JBKBDE010000001.1"/>
</dbReference>
<protein>
    <submittedName>
        <fullName evidence="1">Uncharacterized protein</fullName>
    </submittedName>
</protein>
<dbReference type="Proteomes" id="UP001635817">
    <property type="component" value="Unassembled WGS sequence"/>
</dbReference>
<keyword evidence="2" id="KW-1185">Reference proteome</keyword>
<organism evidence="1 2">
    <name type="scientific">Mycolicibacterium septicum</name>
    <dbReference type="NCBI Taxonomy" id="98668"/>
    <lineage>
        <taxon>Bacteria</taxon>
        <taxon>Bacillati</taxon>
        <taxon>Actinomycetota</taxon>
        <taxon>Actinomycetes</taxon>
        <taxon>Mycobacteriales</taxon>
        <taxon>Mycobacteriaceae</taxon>
        <taxon>Mycolicibacterium</taxon>
    </lineage>
</organism>
<accession>A0ABW9LQP0</accession>
<dbReference type="EMBL" id="JBKBDE010000001">
    <property type="protein sequence ID" value="MFN6549519.1"/>
    <property type="molecule type" value="Genomic_DNA"/>
</dbReference>
<name>A0ABW9LQP0_9MYCO</name>
<evidence type="ECO:0000313" key="1">
    <source>
        <dbReference type="EMBL" id="MFN6549519.1"/>
    </source>
</evidence>
<proteinExistence type="predicted"/>
<evidence type="ECO:0000313" key="2">
    <source>
        <dbReference type="Proteomes" id="UP001635817"/>
    </source>
</evidence>